<reference evidence="1 2" key="1">
    <citation type="submission" date="2019-04" db="EMBL/GenBank/DDBJ databases">
        <authorList>
            <person name="Park S."/>
            <person name="Yoon J.-H."/>
        </authorList>
    </citation>
    <scope>NUCLEOTIDE SEQUENCE [LARGE SCALE GENOMIC DNA]</scope>
    <source>
        <strain evidence="1 2">HJM-18</strain>
    </source>
</reference>
<evidence type="ECO:0000313" key="2">
    <source>
        <dbReference type="Proteomes" id="UP000298325"/>
    </source>
</evidence>
<dbReference type="EMBL" id="SRPF01000004">
    <property type="protein sequence ID" value="TGN38850.1"/>
    <property type="molecule type" value="Genomic_DNA"/>
</dbReference>
<sequence>MIKKDLENMIDTTVNSTDAALLREIVLSPDFRFVNTAPVSAEPRKEAEQVKIHYDSVLRAGFENCGFESTLKKLGASERENIQFIGFKGAGFSAKLYFEEVPEKVIGLSVTRRGSVSPAIDQSGKAL</sequence>
<gene>
    <name evidence="1" type="ORF">E5Q11_14050</name>
</gene>
<dbReference type="RefSeq" id="WP_135804075.1">
    <property type="nucleotide sequence ID" value="NZ_SRPF01000004.1"/>
</dbReference>
<dbReference type="AlphaFoldDB" id="A0A4Z1BW26"/>
<evidence type="ECO:0000313" key="1">
    <source>
        <dbReference type="EMBL" id="TGN38850.1"/>
    </source>
</evidence>
<dbReference type="OrthoDB" id="9901074at2"/>
<dbReference type="Proteomes" id="UP000298325">
    <property type="component" value="Unassembled WGS sequence"/>
</dbReference>
<comment type="caution">
    <text evidence="1">The sequence shown here is derived from an EMBL/GenBank/DDBJ whole genome shotgun (WGS) entry which is preliminary data.</text>
</comment>
<name>A0A4Z1BW26_9GAMM</name>
<protein>
    <submittedName>
        <fullName evidence="1">Uncharacterized protein</fullName>
    </submittedName>
</protein>
<proteinExistence type="predicted"/>
<accession>A0A4Z1BW26</accession>
<keyword evidence="2" id="KW-1185">Reference proteome</keyword>
<organism evidence="1 2">
    <name type="scientific">Marinobacter confluentis</name>
    <dbReference type="NCBI Taxonomy" id="1697557"/>
    <lineage>
        <taxon>Bacteria</taxon>
        <taxon>Pseudomonadati</taxon>
        <taxon>Pseudomonadota</taxon>
        <taxon>Gammaproteobacteria</taxon>
        <taxon>Pseudomonadales</taxon>
        <taxon>Marinobacteraceae</taxon>
        <taxon>Marinobacter</taxon>
    </lineage>
</organism>